<feature type="region of interest" description="Disordered" evidence="1">
    <location>
        <begin position="227"/>
        <end position="251"/>
    </location>
</feature>
<proteinExistence type="predicted"/>
<keyword evidence="4" id="KW-1185">Reference proteome</keyword>
<evidence type="ECO:0000256" key="1">
    <source>
        <dbReference type="SAM" id="MobiDB-lite"/>
    </source>
</evidence>
<dbReference type="AlphaFoldDB" id="A0A2P7QFV7"/>
<dbReference type="EMBL" id="PXYI01000011">
    <property type="protein sequence ID" value="PSJ36830.1"/>
    <property type="molecule type" value="Genomic_DNA"/>
</dbReference>
<dbReference type="Pfam" id="PF06812">
    <property type="entry name" value="ImpA_N"/>
    <property type="match status" value="1"/>
</dbReference>
<protein>
    <submittedName>
        <fullName evidence="3">Type VI secretion system protein TssA</fullName>
    </submittedName>
</protein>
<dbReference type="InterPro" id="IPR010657">
    <property type="entry name" value="ImpA_N"/>
</dbReference>
<organism evidence="3 4">
    <name type="scientific">Allosphingosinicella deserti</name>
    <dbReference type="NCBI Taxonomy" id="2116704"/>
    <lineage>
        <taxon>Bacteria</taxon>
        <taxon>Pseudomonadati</taxon>
        <taxon>Pseudomonadota</taxon>
        <taxon>Alphaproteobacteria</taxon>
        <taxon>Sphingomonadales</taxon>
        <taxon>Sphingomonadaceae</taxon>
        <taxon>Allosphingosinicella</taxon>
    </lineage>
</organism>
<dbReference type="PANTHER" id="PTHR37951">
    <property type="entry name" value="CYTOPLASMIC PROTEIN-RELATED"/>
    <property type="match status" value="1"/>
</dbReference>
<dbReference type="OrthoDB" id="9771118at2"/>
<sequence>MRVQDLLAPVSDESPAGDDLYDHPERQQIEQAFEEDAASVDWRGVVSMIEAQSQQTKDIWLAIYLARAGAKMGRLETVVTGCEMLAGLVETYWEDLHPSLAEYGFQGRKGPCESLTRIGTFLGPLKRIVLIDHPRLGTYTAEDLERFEREGDEAEGFGMFRHAMGETSQEVLVESVRAIEAAKAAIARVDTVLMARAVDDTGTDFKSTYQAFDSIRRSLVSYVAEPETSADELQESTDAAAGTARGNGTGRIESREDVARALDAIADYYARKEPTSPIPVALRRVRGWIDMDFMAILRDIAPGSVSEAGSVLLARTEDESSAY</sequence>
<dbReference type="Proteomes" id="UP000241167">
    <property type="component" value="Unassembled WGS sequence"/>
</dbReference>
<reference evidence="3 4" key="1">
    <citation type="submission" date="2018-03" db="EMBL/GenBank/DDBJ databases">
        <title>The draft genome of Sphingosinicella sp. GL-C-18.</title>
        <authorList>
            <person name="Liu L."/>
            <person name="Li L."/>
            <person name="Liang L."/>
            <person name="Zhang X."/>
            <person name="Wang T."/>
        </authorList>
    </citation>
    <scope>NUCLEOTIDE SEQUENCE [LARGE SCALE GENOMIC DNA]</scope>
    <source>
        <strain evidence="3 4">GL-C-18</strain>
    </source>
</reference>
<evidence type="ECO:0000313" key="4">
    <source>
        <dbReference type="Proteomes" id="UP000241167"/>
    </source>
</evidence>
<gene>
    <name evidence="3" type="ORF">C7I55_24265</name>
</gene>
<evidence type="ECO:0000313" key="3">
    <source>
        <dbReference type="EMBL" id="PSJ36830.1"/>
    </source>
</evidence>
<accession>A0A2P7QFV7</accession>
<comment type="caution">
    <text evidence="3">The sequence shown here is derived from an EMBL/GenBank/DDBJ whole genome shotgun (WGS) entry which is preliminary data.</text>
</comment>
<dbReference type="InterPro" id="IPR017740">
    <property type="entry name" value="TssA-like"/>
</dbReference>
<evidence type="ECO:0000259" key="2">
    <source>
        <dbReference type="Pfam" id="PF06812"/>
    </source>
</evidence>
<dbReference type="RefSeq" id="WP_106515748.1">
    <property type="nucleotide sequence ID" value="NZ_PXYI01000011.1"/>
</dbReference>
<name>A0A2P7QFV7_9SPHN</name>
<dbReference type="PANTHER" id="PTHR37951:SF1">
    <property type="entry name" value="TYPE VI SECRETION SYSTEM COMPONENT TSSA1"/>
    <property type="match status" value="1"/>
</dbReference>
<feature type="domain" description="ImpA N-terminal" evidence="2">
    <location>
        <begin position="7"/>
        <end position="116"/>
    </location>
</feature>